<dbReference type="Proteomes" id="UP000516018">
    <property type="component" value="Chromosome"/>
</dbReference>
<evidence type="ECO:0000313" key="4">
    <source>
        <dbReference type="Proteomes" id="UP000516018"/>
    </source>
</evidence>
<sequence length="155" mass="16139">MNRDNNTRNKTAGMLGIALAGMILSGTAFAVQPLAQGYMVTASHAGEEGKCGEGKCGATEAKPAQAAAVTKAAEGKCGEGKCGDARFAQTDTDDDGRVSKAEFLAVVPNGDAYFAQIDKSRDGYISEKEAYDNVKRAFESNGKSIPAGLFANYAK</sequence>
<keyword evidence="4" id="KW-1185">Reference proteome</keyword>
<dbReference type="InterPro" id="IPR002048">
    <property type="entry name" value="EF_hand_dom"/>
</dbReference>
<dbReference type="Pfam" id="PF13202">
    <property type="entry name" value="EF-hand_5"/>
    <property type="match status" value="2"/>
</dbReference>
<dbReference type="PROSITE" id="PS00018">
    <property type="entry name" value="EF_HAND_1"/>
    <property type="match status" value="1"/>
</dbReference>
<dbReference type="SUPFAM" id="SSF47473">
    <property type="entry name" value="EF-hand"/>
    <property type="match status" value="1"/>
</dbReference>
<accession>A0A7H0FXL1</accession>
<dbReference type="InterPro" id="IPR018247">
    <property type="entry name" value="EF_Hand_1_Ca_BS"/>
</dbReference>
<dbReference type="Gene3D" id="1.10.238.10">
    <property type="entry name" value="EF-hand"/>
    <property type="match status" value="1"/>
</dbReference>
<organism evidence="3 4">
    <name type="scientific">Agrilutibacter terrestris</name>
    <dbReference type="NCBI Taxonomy" id="2865112"/>
    <lineage>
        <taxon>Bacteria</taxon>
        <taxon>Pseudomonadati</taxon>
        <taxon>Pseudomonadota</taxon>
        <taxon>Gammaproteobacteria</taxon>
        <taxon>Lysobacterales</taxon>
        <taxon>Lysobacteraceae</taxon>
        <taxon>Agrilutibacter</taxon>
    </lineage>
</organism>
<evidence type="ECO:0000259" key="2">
    <source>
        <dbReference type="Pfam" id="PF13202"/>
    </source>
</evidence>
<name>A0A7H0FXL1_9GAMM</name>
<evidence type="ECO:0000256" key="1">
    <source>
        <dbReference type="SAM" id="SignalP"/>
    </source>
</evidence>
<feature type="domain" description="EF-hand" evidence="2">
    <location>
        <begin position="112"/>
        <end position="129"/>
    </location>
</feature>
<evidence type="ECO:0000313" key="3">
    <source>
        <dbReference type="EMBL" id="QNP40777.1"/>
    </source>
</evidence>
<feature type="chain" id="PRO_5028944288" evidence="1">
    <location>
        <begin position="31"/>
        <end position="155"/>
    </location>
</feature>
<protein>
    <submittedName>
        <fullName evidence="3">EF-hand domain-containing protein</fullName>
    </submittedName>
</protein>
<feature type="domain" description="EF-hand" evidence="2">
    <location>
        <begin position="86"/>
        <end position="106"/>
    </location>
</feature>
<feature type="signal peptide" evidence="1">
    <location>
        <begin position="1"/>
        <end position="30"/>
    </location>
</feature>
<dbReference type="EMBL" id="CP060820">
    <property type="protein sequence ID" value="QNP40777.1"/>
    <property type="molecule type" value="Genomic_DNA"/>
</dbReference>
<dbReference type="InterPro" id="IPR011992">
    <property type="entry name" value="EF-hand-dom_pair"/>
</dbReference>
<keyword evidence="1" id="KW-0732">Signal</keyword>
<proteinExistence type="predicted"/>
<reference evidence="3 4" key="1">
    <citation type="submission" date="2020-08" db="EMBL/GenBank/DDBJ databases">
        <title>Lysobacter sp. II4 sp. nov., isolated from soil.</title>
        <authorList>
            <person name="Woo C.Y."/>
            <person name="Kim J."/>
        </authorList>
    </citation>
    <scope>NUCLEOTIDE SEQUENCE [LARGE SCALE GENOMIC DNA]</scope>
    <source>
        <strain evidence="3 4">II4</strain>
    </source>
</reference>
<gene>
    <name evidence="3" type="ORF">H8B22_00460</name>
</gene>
<dbReference type="KEGG" id="lsx:H8B22_00460"/>
<dbReference type="RefSeq" id="WP_187712216.1">
    <property type="nucleotide sequence ID" value="NZ_CP060820.1"/>
</dbReference>
<dbReference type="AlphaFoldDB" id="A0A7H0FXL1"/>
<dbReference type="GO" id="GO:0005509">
    <property type="term" value="F:calcium ion binding"/>
    <property type="evidence" value="ECO:0007669"/>
    <property type="project" value="InterPro"/>
</dbReference>